<dbReference type="GO" id="GO:0008270">
    <property type="term" value="F:zinc ion binding"/>
    <property type="evidence" value="ECO:0007669"/>
    <property type="project" value="UniProtKB-KW"/>
</dbReference>
<evidence type="ECO:0000256" key="4">
    <source>
        <dbReference type="PROSITE-ProRule" id="PRU00325"/>
    </source>
</evidence>
<evidence type="ECO:0000256" key="1">
    <source>
        <dbReference type="ARBA" id="ARBA00022723"/>
    </source>
</evidence>
<keyword evidence="3" id="KW-0862">Zinc</keyword>
<reference evidence="7" key="4">
    <citation type="submission" date="2019-03" db="UniProtKB">
        <authorList>
            <consortium name="EnsemblPlants"/>
        </authorList>
    </citation>
    <scope>IDENTIFICATION</scope>
</reference>
<keyword evidence="8" id="KW-1185">Reference proteome</keyword>
<evidence type="ECO:0000313" key="8">
    <source>
        <dbReference type="Proteomes" id="UP000015105"/>
    </source>
</evidence>
<dbReference type="InterPro" id="IPR018289">
    <property type="entry name" value="MULE_transposase_dom"/>
</dbReference>
<dbReference type="Pfam" id="PF04434">
    <property type="entry name" value="SWIM"/>
    <property type="match status" value="1"/>
</dbReference>
<name>A0A452XM67_AEGTS</name>
<dbReference type="Pfam" id="PF10551">
    <property type="entry name" value="MULE"/>
    <property type="match status" value="1"/>
</dbReference>
<dbReference type="PANTHER" id="PTHR47718">
    <property type="entry name" value="OS01G0519700 PROTEIN"/>
    <property type="match status" value="1"/>
</dbReference>
<dbReference type="InterPro" id="IPR006564">
    <property type="entry name" value="Znf_PMZ"/>
</dbReference>
<feature type="region of interest" description="Disordered" evidence="5">
    <location>
        <begin position="134"/>
        <end position="159"/>
    </location>
</feature>
<feature type="compositionally biased region" description="Basic and acidic residues" evidence="5">
    <location>
        <begin position="138"/>
        <end position="150"/>
    </location>
</feature>
<sequence length="346" mass="39369">MAYGQAGSMLKYFQDKIAENPSYQYALQLDCEENISNIFWADAKMVIDYAHFGDVVTFDTAFGTNKEYRPFGVFVGLNQFRETVIFGAALMFDETFASFQWLFKAFLAAHNGKQPRAIFTDQDTAMGNAVGEHLCNNKADDSHSPKHKNEADEEEEEEEPHILSDFSACMYNIEDTTAFEEAFDIMRNKVDEKKMSWLDSIYKKLPRISMKTPMLLQASKLYTPTIFEAFQAEYERSMAACTRALDANNTYSVAIVRADGDLSSELERIVVGDSLEKTSSCSCGQFKRTGILCGHALKVLDLMNIKLLPNHYILKRWTREARYGTIQDNKGNSIVENPKMDAMLRY</sequence>
<dbReference type="Gramene" id="AET1Gv20061500.5">
    <property type="protein sequence ID" value="AET1Gv20061500.5"/>
    <property type="gene ID" value="AET1Gv20061500"/>
</dbReference>
<evidence type="ECO:0000256" key="3">
    <source>
        <dbReference type="ARBA" id="ARBA00022833"/>
    </source>
</evidence>
<evidence type="ECO:0000259" key="6">
    <source>
        <dbReference type="PROSITE" id="PS50966"/>
    </source>
</evidence>
<dbReference type="PROSITE" id="PS50966">
    <property type="entry name" value="ZF_SWIM"/>
    <property type="match status" value="1"/>
</dbReference>
<dbReference type="InterPro" id="IPR007527">
    <property type="entry name" value="Znf_SWIM"/>
</dbReference>
<evidence type="ECO:0000256" key="5">
    <source>
        <dbReference type="SAM" id="MobiDB-lite"/>
    </source>
</evidence>
<organism evidence="7 8">
    <name type="scientific">Aegilops tauschii subsp. strangulata</name>
    <name type="common">Goatgrass</name>
    <dbReference type="NCBI Taxonomy" id="200361"/>
    <lineage>
        <taxon>Eukaryota</taxon>
        <taxon>Viridiplantae</taxon>
        <taxon>Streptophyta</taxon>
        <taxon>Embryophyta</taxon>
        <taxon>Tracheophyta</taxon>
        <taxon>Spermatophyta</taxon>
        <taxon>Magnoliopsida</taxon>
        <taxon>Liliopsida</taxon>
        <taxon>Poales</taxon>
        <taxon>Poaceae</taxon>
        <taxon>BOP clade</taxon>
        <taxon>Pooideae</taxon>
        <taxon>Triticodae</taxon>
        <taxon>Triticeae</taxon>
        <taxon>Triticinae</taxon>
        <taxon>Aegilops</taxon>
    </lineage>
</organism>
<evidence type="ECO:0000313" key="7">
    <source>
        <dbReference type="EnsemblPlants" id="AET1Gv20061500.5"/>
    </source>
</evidence>
<keyword evidence="1" id="KW-0479">Metal-binding</keyword>
<protein>
    <recommendedName>
        <fullName evidence="6">SWIM-type domain-containing protein</fullName>
    </recommendedName>
</protein>
<evidence type="ECO:0000256" key="2">
    <source>
        <dbReference type="ARBA" id="ARBA00022771"/>
    </source>
</evidence>
<reference evidence="7" key="3">
    <citation type="journal article" date="2017" name="Nature">
        <title>Genome sequence of the progenitor of the wheat D genome Aegilops tauschii.</title>
        <authorList>
            <person name="Luo M.C."/>
            <person name="Gu Y.Q."/>
            <person name="Puiu D."/>
            <person name="Wang H."/>
            <person name="Twardziok S.O."/>
            <person name="Deal K.R."/>
            <person name="Huo N."/>
            <person name="Zhu T."/>
            <person name="Wang L."/>
            <person name="Wang Y."/>
            <person name="McGuire P.E."/>
            <person name="Liu S."/>
            <person name="Long H."/>
            <person name="Ramasamy R.K."/>
            <person name="Rodriguez J.C."/>
            <person name="Van S.L."/>
            <person name="Yuan L."/>
            <person name="Wang Z."/>
            <person name="Xia Z."/>
            <person name="Xiao L."/>
            <person name="Anderson O.D."/>
            <person name="Ouyang S."/>
            <person name="Liang Y."/>
            <person name="Zimin A.V."/>
            <person name="Pertea G."/>
            <person name="Qi P."/>
            <person name="Bennetzen J.L."/>
            <person name="Dai X."/>
            <person name="Dawson M.W."/>
            <person name="Muller H.G."/>
            <person name="Kugler K."/>
            <person name="Rivarola-Duarte L."/>
            <person name="Spannagl M."/>
            <person name="Mayer K.F.X."/>
            <person name="Lu F.H."/>
            <person name="Bevan M.W."/>
            <person name="Leroy P."/>
            <person name="Li P."/>
            <person name="You F.M."/>
            <person name="Sun Q."/>
            <person name="Liu Z."/>
            <person name="Lyons E."/>
            <person name="Wicker T."/>
            <person name="Salzberg S.L."/>
            <person name="Devos K.M."/>
            <person name="Dvorak J."/>
        </authorList>
    </citation>
    <scope>NUCLEOTIDE SEQUENCE [LARGE SCALE GENOMIC DNA]</scope>
    <source>
        <strain evidence="7">cv. AL8/78</strain>
    </source>
</reference>
<reference evidence="7" key="5">
    <citation type="journal article" date="2021" name="G3 (Bethesda)">
        <title>Aegilops tauschii genome assembly Aet v5.0 features greater sequence contiguity and improved annotation.</title>
        <authorList>
            <person name="Wang L."/>
            <person name="Zhu T."/>
            <person name="Rodriguez J.C."/>
            <person name="Deal K.R."/>
            <person name="Dubcovsky J."/>
            <person name="McGuire P.E."/>
            <person name="Lux T."/>
            <person name="Spannagl M."/>
            <person name="Mayer K.F.X."/>
            <person name="Baldrich P."/>
            <person name="Meyers B.C."/>
            <person name="Huo N."/>
            <person name="Gu Y.Q."/>
            <person name="Zhou H."/>
            <person name="Devos K.M."/>
            <person name="Bennetzen J.L."/>
            <person name="Unver T."/>
            <person name="Budak H."/>
            <person name="Gulick P.J."/>
            <person name="Galiba G."/>
            <person name="Kalapos B."/>
            <person name="Nelson D.R."/>
            <person name="Li P."/>
            <person name="You F.M."/>
            <person name="Luo M.C."/>
            <person name="Dvorak J."/>
        </authorList>
    </citation>
    <scope>NUCLEOTIDE SEQUENCE [LARGE SCALE GENOMIC DNA]</scope>
    <source>
        <strain evidence="7">cv. AL8/78</strain>
    </source>
</reference>
<feature type="domain" description="SWIM-type" evidence="6">
    <location>
        <begin position="251"/>
        <end position="304"/>
    </location>
</feature>
<dbReference type="AlphaFoldDB" id="A0A452XM67"/>
<reference evidence="8" key="2">
    <citation type="journal article" date="2017" name="Nat. Plants">
        <title>The Aegilops tauschii genome reveals multiple impacts of transposons.</title>
        <authorList>
            <person name="Zhao G."/>
            <person name="Zou C."/>
            <person name="Li K."/>
            <person name="Wang K."/>
            <person name="Li T."/>
            <person name="Gao L."/>
            <person name="Zhang X."/>
            <person name="Wang H."/>
            <person name="Yang Z."/>
            <person name="Liu X."/>
            <person name="Jiang W."/>
            <person name="Mao L."/>
            <person name="Kong X."/>
            <person name="Jiao Y."/>
            <person name="Jia J."/>
        </authorList>
    </citation>
    <scope>NUCLEOTIDE SEQUENCE [LARGE SCALE GENOMIC DNA]</scope>
    <source>
        <strain evidence="8">cv. AL8/78</strain>
    </source>
</reference>
<keyword evidence="2 4" id="KW-0863">Zinc-finger</keyword>
<dbReference type="Proteomes" id="UP000015105">
    <property type="component" value="Chromosome 1D"/>
</dbReference>
<dbReference type="PANTHER" id="PTHR47718:SF2">
    <property type="entry name" value="PROTEIN FAR1-RELATED SEQUENCE 5-LIKE"/>
    <property type="match status" value="1"/>
</dbReference>
<dbReference type="SMART" id="SM00575">
    <property type="entry name" value="ZnF_PMZ"/>
    <property type="match status" value="1"/>
</dbReference>
<dbReference type="EnsemblPlants" id="AET1Gv20061500.5">
    <property type="protein sequence ID" value="AET1Gv20061500.5"/>
    <property type="gene ID" value="AET1Gv20061500"/>
</dbReference>
<accession>A0A452XM67</accession>
<proteinExistence type="predicted"/>
<reference evidence="8" key="1">
    <citation type="journal article" date="2014" name="Science">
        <title>Ancient hybridizations among the ancestral genomes of bread wheat.</title>
        <authorList>
            <consortium name="International Wheat Genome Sequencing Consortium,"/>
            <person name="Marcussen T."/>
            <person name="Sandve S.R."/>
            <person name="Heier L."/>
            <person name="Spannagl M."/>
            <person name="Pfeifer M."/>
            <person name="Jakobsen K.S."/>
            <person name="Wulff B.B."/>
            <person name="Steuernagel B."/>
            <person name="Mayer K.F."/>
            <person name="Olsen O.A."/>
        </authorList>
    </citation>
    <scope>NUCLEOTIDE SEQUENCE [LARGE SCALE GENOMIC DNA]</scope>
    <source>
        <strain evidence="8">cv. AL8/78</strain>
    </source>
</reference>